<keyword evidence="2" id="KW-1185">Reference proteome</keyword>
<comment type="caution">
    <text evidence="1">The sequence shown here is derived from an EMBL/GenBank/DDBJ whole genome shotgun (WGS) entry which is preliminary data.</text>
</comment>
<evidence type="ECO:0000313" key="1">
    <source>
        <dbReference type="EMBL" id="MBU3030557.1"/>
    </source>
</evidence>
<sequence>MIIEIAAEGGVGGTATSALHKRIDVDQQAEPIRQELCEAFEPEELARLAGSPRARGADRLTYRITVTDHQQKSQIFSIREDQLPPQMLDLIDQM</sequence>
<protein>
    <submittedName>
        <fullName evidence="1">Uncharacterized protein</fullName>
    </submittedName>
</protein>
<reference evidence="1" key="1">
    <citation type="submission" date="2021-06" db="EMBL/GenBank/DDBJ databases">
        <title>Paracoccus bacterium XHP0099 sp. nov., isolated from the surface waters of the Yellow Sea.</title>
        <authorList>
            <person name="Xue H."/>
            <person name="Zhang D."/>
        </authorList>
    </citation>
    <scope>NUCLEOTIDE SEQUENCE</scope>
    <source>
        <strain evidence="1">XHP0099</strain>
    </source>
</reference>
<organism evidence="1 2">
    <name type="scientific">Paracoccus marinaquae</name>
    <dbReference type="NCBI Taxonomy" id="2841926"/>
    <lineage>
        <taxon>Bacteria</taxon>
        <taxon>Pseudomonadati</taxon>
        <taxon>Pseudomonadota</taxon>
        <taxon>Alphaproteobacteria</taxon>
        <taxon>Rhodobacterales</taxon>
        <taxon>Paracoccaceae</taxon>
        <taxon>Paracoccus</taxon>
    </lineage>
</organism>
<name>A0ABS6AIX8_9RHOB</name>
<dbReference type="RefSeq" id="WP_216033237.1">
    <property type="nucleotide sequence ID" value="NZ_JAHKNG010000016.1"/>
</dbReference>
<dbReference type="EMBL" id="JAHKNG010000016">
    <property type="protein sequence ID" value="MBU3030557.1"/>
    <property type="molecule type" value="Genomic_DNA"/>
</dbReference>
<proteinExistence type="predicted"/>
<gene>
    <name evidence="1" type="ORF">KNW02_10565</name>
</gene>
<evidence type="ECO:0000313" key="2">
    <source>
        <dbReference type="Proteomes" id="UP001166191"/>
    </source>
</evidence>
<dbReference type="InterPro" id="IPR049457">
    <property type="entry name" value="Emfourin"/>
</dbReference>
<accession>A0ABS6AIX8</accession>
<dbReference type="Pfam" id="PF20242">
    <property type="entry name" value="Emfourin"/>
    <property type="match status" value="1"/>
</dbReference>
<dbReference type="Proteomes" id="UP001166191">
    <property type="component" value="Unassembled WGS sequence"/>
</dbReference>